<dbReference type="SUPFAM" id="SSF57701">
    <property type="entry name" value="Zn2/Cys6 DNA-binding domain"/>
    <property type="match status" value="1"/>
</dbReference>
<dbReference type="Pfam" id="PF00172">
    <property type="entry name" value="Zn_clus"/>
    <property type="match status" value="1"/>
</dbReference>
<dbReference type="PROSITE" id="PS50048">
    <property type="entry name" value="ZN2_CY6_FUNGAL_2"/>
    <property type="match status" value="1"/>
</dbReference>
<dbReference type="InterPro" id="IPR021858">
    <property type="entry name" value="Fun_TF"/>
</dbReference>
<dbReference type="InterPro" id="IPR036864">
    <property type="entry name" value="Zn2-C6_fun-type_DNA-bd_sf"/>
</dbReference>
<dbReference type="GO" id="GO:0005634">
    <property type="term" value="C:nucleus"/>
    <property type="evidence" value="ECO:0007669"/>
    <property type="project" value="UniProtKB-SubCell"/>
</dbReference>
<dbReference type="GO" id="GO:0045944">
    <property type="term" value="P:positive regulation of transcription by RNA polymerase II"/>
    <property type="evidence" value="ECO:0007669"/>
    <property type="project" value="TreeGrafter"/>
</dbReference>
<reference evidence="4" key="1">
    <citation type="submission" date="2021-12" db="EMBL/GenBank/DDBJ databases">
        <title>Comparative genomics, transcriptomics and evolutionary studies reveal genomic signatures of adaptation to plant cell wall in hemibiotrophic fungi.</title>
        <authorList>
            <consortium name="DOE Joint Genome Institute"/>
            <person name="Baroncelli R."/>
            <person name="Diaz J.F."/>
            <person name="Benocci T."/>
            <person name="Peng M."/>
            <person name="Battaglia E."/>
            <person name="Haridas S."/>
            <person name="Andreopoulos W."/>
            <person name="Labutti K."/>
            <person name="Pangilinan J."/>
            <person name="Floch G.L."/>
            <person name="Makela M.R."/>
            <person name="Henrissat B."/>
            <person name="Grigoriev I.V."/>
            <person name="Crouch J.A."/>
            <person name="De Vries R.P."/>
            <person name="Sukno S.A."/>
            <person name="Thon M.R."/>
        </authorList>
    </citation>
    <scope>NUCLEOTIDE SEQUENCE</scope>
    <source>
        <strain evidence="4">CBS 112980</strain>
    </source>
</reference>
<dbReference type="InterPro" id="IPR001138">
    <property type="entry name" value="Zn2Cys6_DnaBD"/>
</dbReference>
<dbReference type="Gene3D" id="4.10.240.10">
    <property type="entry name" value="Zn(2)-C6 fungal-type DNA-binding domain"/>
    <property type="match status" value="1"/>
</dbReference>
<dbReference type="AlphaFoldDB" id="A0AAD8U4Q7"/>
<keyword evidence="5" id="KW-1185">Reference proteome</keyword>
<evidence type="ECO:0000313" key="4">
    <source>
        <dbReference type="EMBL" id="KAK1703782.1"/>
    </source>
</evidence>
<evidence type="ECO:0000259" key="3">
    <source>
        <dbReference type="PROSITE" id="PS50048"/>
    </source>
</evidence>
<dbReference type="GO" id="GO:0000981">
    <property type="term" value="F:DNA-binding transcription factor activity, RNA polymerase II-specific"/>
    <property type="evidence" value="ECO:0007669"/>
    <property type="project" value="InterPro"/>
</dbReference>
<dbReference type="PANTHER" id="PTHR37534:SF39">
    <property type="entry name" value="TRANSCRIPTION FACTOR DOMAIN-CONTAINING PROTEIN"/>
    <property type="match status" value="1"/>
</dbReference>
<dbReference type="RefSeq" id="XP_060357347.1">
    <property type="nucleotide sequence ID" value="XM_060501796.1"/>
</dbReference>
<comment type="caution">
    <text evidence="4">The sequence shown here is derived from an EMBL/GenBank/DDBJ whole genome shotgun (WGS) entry which is preliminary data.</text>
</comment>
<dbReference type="GO" id="GO:0008270">
    <property type="term" value="F:zinc ion binding"/>
    <property type="evidence" value="ECO:0007669"/>
    <property type="project" value="InterPro"/>
</dbReference>
<protein>
    <submittedName>
        <fullName evidence="4">Fungal-specific transcription factor domain-containing protein</fullName>
    </submittedName>
</protein>
<dbReference type="Proteomes" id="UP001244207">
    <property type="component" value="Unassembled WGS sequence"/>
</dbReference>
<gene>
    <name evidence="4" type="ORF">BDZ83DRAFT_229219</name>
</gene>
<evidence type="ECO:0000256" key="1">
    <source>
        <dbReference type="ARBA" id="ARBA00004123"/>
    </source>
</evidence>
<organism evidence="4 5">
    <name type="scientific">Glomerella acutata</name>
    <name type="common">Colletotrichum acutatum</name>
    <dbReference type="NCBI Taxonomy" id="27357"/>
    <lineage>
        <taxon>Eukaryota</taxon>
        <taxon>Fungi</taxon>
        <taxon>Dikarya</taxon>
        <taxon>Ascomycota</taxon>
        <taxon>Pezizomycotina</taxon>
        <taxon>Sordariomycetes</taxon>
        <taxon>Hypocreomycetidae</taxon>
        <taxon>Glomerellales</taxon>
        <taxon>Glomerellaceae</taxon>
        <taxon>Colletotrichum</taxon>
        <taxon>Colletotrichum acutatum species complex</taxon>
    </lineage>
</organism>
<name>A0AAD8U4Q7_GLOAC</name>
<dbReference type="PANTHER" id="PTHR37534">
    <property type="entry name" value="TRANSCRIPTIONAL ACTIVATOR PROTEIN UGA3"/>
    <property type="match status" value="1"/>
</dbReference>
<dbReference type="CDD" id="cd00067">
    <property type="entry name" value="GAL4"/>
    <property type="match status" value="1"/>
</dbReference>
<dbReference type="Pfam" id="PF11951">
    <property type="entry name" value="Fungal_trans_2"/>
    <property type="match status" value="1"/>
</dbReference>
<dbReference type="GO" id="GO:0000976">
    <property type="term" value="F:transcription cis-regulatory region binding"/>
    <property type="evidence" value="ECO:0007669"/>
    <property type="project" value="TreeGrafter"/>
</dbReference>
<dbReference type="SMART" id="SM00066">
    <property type="entry name" value="GAL4"/>
    <property type="match status" value="1"/>
</dbReference>
<sequence>MTKSRNATGPVTSSKKRCGTCIDRKVSCDRRYPRCTSCIKSNRKCQGYGLRLSWPRASDGKRSLISRSATSPRANNTPGRLHMINASSWDIEVHNFLIAGRMIRPIMKYPLPWSSSGSNATDQSLFRFFRETLRPNLSSFSSQPLGEALLRIALSEVSHAGKALQHALLAFSAQYRYGPVFRAEELKLSALRALSLSAAEGMSAHKAVQHVATGMVLCMFETQKSSHSTNHWLCYLRSSRTLIESVSLEKFWRLSDAPMLLEWVSYHEILARFSLRHWRKPKALLPSQVICDTRPFTSPEMRKKARVELSMIMGQASLESKRFFQPLGVLSEVVAEILPSDNPETHTQEYQCKIRTLKAEIESLRVTASYSLADLKSERIAAKSEVYRLSTLVYLSRTTDQCEREDSGIAALVERGLQLLPLMGTCERPLPLLIFGCEARTDEERLRILNLVSNAEKTLPDRELHSVKKLLHALWTQDDLHADNILKPTYIEKLSAVFSASELLPHFA</sequence>
<proteinExistence type="predicted"/>
<accession>A0AAD8U4Q7</accession>
<evidence type="ECO:0000256" key="2">
    <source>
        <dbReference type="ARBA" id="ARBA00023242"/>
    </source>
</evidence>
<evidence type="ECO:0000313" key="5">
    <source>
        <dbReference type="Proteomes" id="UP001244207"/>
    </source>
</evidence>
<comment type="subcellular location">
    <subcellularLocation>
        <location evidence="1">Nucleus</location>
    </subcellularLocation>
</comment>
<dbReference type="GeneID" id="85385695"/>
<feature type="domain" description="Zn(2)-C6 fungal-type" evidence="3">
    <location>
        <begin position="17"/>
        <end position="45"/>
    </location>
</feature>
<keyword evidence="2" id="KW-0539">Nucleus</keyword>
<dbReference type="EMBL" id="JAHMHS010000275">
    <property type="protein sequence ID" value="KAK1703782.1"/>
    <property type="molecule type" value="Genomic_DNA"/>
</dbReference>